<organism evidence="3 4">
    <name type="scientific">Diplogelasinospora grovesii</name>
    <dbReference type="NCBI Taxonomy" id="303347"/>
    <lineage>
        <taxon>Eukaryota</taxon>
        <taxon>Fungi</taxon>
        <taxon>Dikarya</taxon>
        <taxon>Ascomycota</taxon>
        <taxon>Pezizomycotina</taxon>
        <taxon>Sordariomycetes</taxon>
        <taxon>Sordariomycetidae</taxon>
        <taxon>Sordariales</taxon>
        <taxon>Diplogelasinosporaceae</taxon>
        <taxon>Diplogelasinospora</taxon>
    </lineage>
</organism>
<dbReference type="Pfam" id="PF26176">
    <property type="entry name" value="zf_C2H2_17_2"/>
    <property type="match status" value="1"/>
</dbReference>
<dbReference type="Pfam" id="PF26177">
    <property type="entry name" value="zf_C2H2_17_1st"/>
    <property type="match status" value="1"/>
</dbReference>
<feature type="region of interest" description="Disordered" evidence="1">
    <location>
        <begin position="477"/>
        <end position="552"/>
    </location>
</feature>
<keyword evidence="4" id="KW-1185">Reference proteome</keyword>
<gene>
    <name evidence="3" type="ORF">QBC46DRAFT_156399</name>
</gene>
<feature type="domain" description="C2H2-type" evidence="2">
    <location>
        <begin position="443"/>
        <end position="473"/>
    </location>
</feature>
<evidence type="ECO:0000313" key="3">
    <source>
        <dbReference type="EMBL" id="KAK3944565.1"/>
    </source>
</evidence>
<evidence type="ECO:0000259" key="2">
    <source>
        <dbReference type="SMART" id="SM00355"/>
    </source>
</evidence>
<proteinExistence type="predicted"/>
<dbReference type="AlphaFoldDB" id="A0AAN6NFJ2"/>
<reference evidence="4" key="1">
    <citation type="journal article" date="2023" name="Mol. Phylogenet. Evol.">
        <title>Genome-scale phylogeny and comparative genomics of the fungal order Sordariales.</title>
        <authorList>
            <person name="Hensen N."/>
            <person name="Bonometti L."/>
            <person name="Westerberg I."/>
            <person name="Brannstrom I.O."/>
            <person name="Guillou S."/>
            <person name="Cros-Aarteil S."/>
            <person name="Calhoun S."/>
            <person name="Haridas S."/>
            <person name="Kuo A."/>
            <person name="Mondo S."/>
            <person name="Pangilinan J."/>
            <person name="Riley R."/>
            <person name="LaButti K."/>
            <person name="Andreopoulos B."/>
            <person name="Lipzen A."/>
            <person name="Chen C."/>
            <person name="Yan M."/>
            <person name="Daum C."/>
            <person name="Ng V."/>
            <person name="Clum A."/>
            <person name="Steindorff A."/>
            <person name="Ohm R.A."/>
            <person name="Martin F."/>
            <person name="Silar P."/>
            <person name="Natvig D.O."/>
            <person name="Lalanne C."/>
            <person name="Gautier V."/>
            <person name="Ament-Velasquez S.L."/>
            <person name="Kruys A."/>
            <person name="Hutchinson M.I."/>
            <person name="Powell A.J."/>
            <person name="Barry K."/>
            <person name="Miller A.N."/>
            <person name="Grigoriev I.V."/>
            <person name="Debuchy R."/>
            <person name="Gladieux P."/>
            <person name="Hiltunen Thoren M."/>
            <person name="Johannesson H."/>
        </authorList>
    </citation>
    <scope>NUCLEOTIDE SEQUENCE [LARGE SCALE GENOMIC DNA]</scope>
    <source>
        <strain evidence="4">CBS 340.73</strain>
    </source>
</reference>
<feature type="compositionally biased region" description="Low complexity" evidence="1">
    <location>
        <begin position="520"/>
        <end position="529"/>
    </location>
</feature>
<protein>
    <submittedName>
        <fullName evidence="3">Zinc finger protein GLI2</fullName>
    </submittedName>
</protein>
<accession>A0AAN6NFJ2</accession>
<evidence type="ECO:0000313" key="4">
    <source>
        <dbReference type="Proteomes" id="UP001303473"/>
    </source>
</evidence>
<dbReference type="InterPro" id="IPR059009">
    <property type="entry name" value="Znf_C2H2_17_1st"/>
</dbReference>
<feature type="compositionally biased region" description="Low complexity" evidence="1">
    <location>
        <begin position="536"/>
        <end position="552"/>
    </location>
</feature>
<dbReference type="SMART" id="SM00355">
    <property type="entry name" value="ZnF_C2H2"/>
    <property type="match status" value="2"/>
</dbReference>
<feature type="compositionally biased region" description="Polar residues" evidence="1">
    <location>
        <begin position="304"/>
        <end position="323"/>
    </location>
</feature>
<feature type="compositionally biased region" description="Low complexity" evidence="1">
    <location>
        <begin position="286"/>
        <end position="296"/>
    </location>
</feature>
<dbReference type="EMBL" id="MU853758">
    <property type="protein sequence ID" value="KAK3944565.1"/>
    <property type="molecule type" value="Genomic_DNA"/>
</dbReference>
<feature type="region of interest" description="Disordered" evidence="1">
    <location>
        <begin position="120"/>
        <end position="163"/>
    </location>
</feature>
<feature type="region of interest" description="Disordered" evidence="1">
    <location>
        <begin position="257"/>
        <end position="325"/>
    </location>
</feature>
<dbReference type="InterPro" id="IPR059095">
    <property type="entry name" value="Znf_C2H2_17_2nd"/>
</dbReference>
<feature type="compositionally biased region" description="Low complexity" evidence="1">
    <location>
        <begin position="477"/>
        <end position="508"/>
    </location>
</feature>
<evidence type="ECO:0000256" key="1">
    <source>
        <dbReference type="SAM" id="MobiDB-lite"/>
    </source>
</evidence>
<comment type="caution">
    <text evidence="3">The sequence shown here is derived from an EMBL/GenBank/DDBJ whole genome shotgun (WGS) entry which is preliminary data.</text>
</comment>
<dbReference type="InterPro" id="IPR013087">
    <property type="entry name" value="Znf_C2H2_type"/>
</dbReference>
<feature type="compositionally biased region" description="Polar residues" evidence="1">
    <location>
        <begin position="135"/>
        <end position="149"/>
    </location>
</feature>
<feature type="domain" description="C2H2-type" evidence="2">
    <location>
        <begin position="407"/>
        <end position="433"/>
    </location>
</feature>
<sequence length="620" mass="67038">MTAIVLTRADTMPGFNHLELDEVHTPSSDYSNFAQPTMLSSNASGIFSFCQTGPADLGGSSWDATAEGPQNFPDYSDHADYYAGDTEDFVLPFGQITPKPDLSDAMDDLHTKWTPAAAPEAKASLKAEPMRRVTSRSSNGSSKNRTLKASSSSKKSRPRVQSILSQASAHMSKLDMTGNASSAFQDGPMANGRMIDVQQYLAQAQDLDSLSVTSHVTGPAFYPGMLGFAEGLHYPSELDTSMAQHVNPQIFNAGLAGHSPQSWGSLSPVDSRMSSPGIPDAVSDGVWSAVPSASSPEESHDSNSPHLNGQSPRMTRNSSQFVTSEDLHGNGMPAIGEDGFALPPAFGARRMSGEGESARDHYLYKNAFPHTDGLFHCPWEGQPSCNHKAEKLKCNYDKFVDSHLKPYRCKVEGCQNARFSSTACLLRHEREAHAMHGHGEKPYLCTYEGCERSLPGHGFPRQWNLRDHMRRVHNDNGTAAAAAAAAPQASSDDAAPAASSSGTATTSARGRKRKSDSQEKTTTSSGSSSSRDKSSSNKASSKAVETKAAAAEVQTPEIDIDRWYEHRKALQTLVQGYYQPDDPQSLQYIKDAQDHLAAMGKISHEVLQNQGTYRRGSWKG</sequence>
<dbReference type="Proteomes" id="UP001303473">
    <property type="component" value="Unassembled WGS sequence"/>
</dbReference>
<dbReference type="Gene3D" id="3.30.160.60">
    <property type="entry name" value="Classic Zinc Finger"/>
    <property type="match status" value="1"/>
</dbReference>
<name>A0AAN6NFJ2_9PEZI</name>